<keyword evidence="1" id="KW-1133">Transmembrane helix</keyword>
<proteinExistence type="predicted"/>
<dbReference type="Proteomes" id="UP000001488">
    <property type="component" value="Chromosome"/>
</dbReference>
<evidence type="ECO:0000313" key="2">
    <source>
        <dbReference type="EMBL" id="ACS34603.1"/>
    </source>
</evidence>
<dbReference type="EMBL" id="CP001398">
    <property type="protein sequence ID" value="ACS34603.1"/>
    <property type="molecule type" value="Genomic_DNA"/>
</dbReference>
<sequence length="191" mass="22048">MIRMNYLVLSSWLIFVFDIYWIGKALELRPIRAKVDYMLVGTFTSLSVLLPWMLVLFSWISFPTIYGVGPLATHFGVFVFLYLLMILVFGLLNFKLSCSAHLVFWRLEGMIKFTVAGTALGFLTLYVILYGWSMMSLVVLLLPLVIHLWASLRIVRTLKLSFKASGINSPEDLKNYIVKDPLCRWWLRPKG</sequence>
<feature type="transmembrane region" description="Helical" evidence="1">
    <location>
        <begin position="113"/>
        <end position="132"/>
    </location>
</feature>
<feature type="transmembrane region" description="Helical" evidence="1">
    <location>
        <begin position="72"/>
        <end position="92"/>
    </location>
</feature>
<keyword evidence="3" id="KW-1185">Reference proteome</keyword>
<dbReference type="AlphaFoldDB" id="C5A2I4"/>
<protein>
    <submittedName>
        <fullName evidence="2">Uncharacterized protein</fullName>
    </submittedName>
</protein>
<organism evidence="2 3">
    <name type="scientific">Thermococcus gammatolerans (strain DSM 15229 / JCM 11827 / EJ3)</name>
    <dbReference type="NCBI Taxonomy" id="593117"/>
    <lineage>
        <taxon>Archaea</taxon>
        <taxon>Methanobacteriati</taxon>
        <taxon>Methanobacteriota</taxon>
        <taxon>Thermococci</taxon>
        <taxon>Thermococcales</taxon>
        <taxon>Thermococcaceae</taxon>
        <taxon>Thermococcus</taxon>
    </lineage>
</organism>
<gene>
    <name evidence="2" type="ordered locus">TGAM_2101</name>
</gene>
<feature type="transmembrane region" description="Helical" evidence="1">
    <location>
        <begin position="138"/>
        <end position="155"/>
    </location>
</feature>
<feature type="transmembrane region" description="Helical" evidence="1">
    <location>
        <begin position="35"/>
        <end position="60"/>
    </location>
</feature>
<reference evidence="2 3" key="1">
    <citation type="journal article" date="2007" name="Genome Biol.">
        <title>Genome analysis and genome-wide proteomics of Thermococcus gammatolerans, the most radioresistant organism known amongst the Archaea.</title>
        <authorList>
            <person name="Zivanovic Y."/>
            <person name="Armengaud J."/>
            <person name="Lagorce A."/>
            <person name="Leplat C."/>
            <person name="Guerin P."/>
            <person name="Dutertre M."/>
            <person name="Anthouard V."/>
            <person name="Forterre P."/>
            <person name="Wincker P."/>
            <person name="Confalonieri F."/>
        </authorList>
    </citation>
    <scope>NUCLEOTIDE SEQUENCE [LARGE SCALE GENOMIC DNA]</scope>
    <source>
        <strain evidence="3">DSM 15229 / JCM 11827 / EJ3</strain>
    </source>
</reference>
<name>C5A2I4_THEGJ</name>
<evidence type="ECO:0000313" key="3">
    <source>
        <dbReference type="Proteomes" id="UP000001488"/>
    </source>
</evidence>
<evidence type="ECO:0000256" key="1">
    <source>
        <dbReference type="SAM" id="Phobius"/>
    </source>
</evidence>
<dbReference type="KEGG" id="tga:TGAM_2101"/>
<feature type="transmembrane region" description="Helical" evidence="1">
    <location>
        <begin position="6"/>
        <end position="23"/>
    </location>
</feature>
<accession>C5A2I4</accession>
<dbReference type="HOGENOM" id="CLU_1418751_0_0_2"/>
<keyword evidence="1" id="KW-0472">Membrane</keyword>
<keyword evidence="1" id="KW-0812">Transmembrane</keyword>
<dbReference type="eggNOG" id="arCOG10881">
    <property type="taxonomic scope" value="Archaea"/>
</dbReference>
<dbReference type="PaxDb" id="593117-TGAM_2101"/>